<evidence type="ECO:0000256" key="5">
    <source>
        <dbReference type="SAM" id="SignalP"/>
    </source>
</evidence>
<dbReference type="SUPFAM" id="SSF63829">
    <property type="entry name" value="Calcium-dependent phosphotriesterase"/>
    <property type="match status" value="2"/>
</dbReference>
<dbReference type="GO" id="GO:0003700">
    <property type="term" value="F:DNA-binding transcription factor activity"/>
    <property type="evidence" value="ECO:0007669"/>
    <property type="project" value="InterPro"/>
</dbReference>
<keyword evidence="3" id="KW-0804">Transcription</keyword>
<keyword evidence="2" id="KW-0238">DNA-binding</keyword>
<dbReference type="PRINTS" id="PR00032">
    <property type="entry name" value="HTHARAC"/>
</dbReference>
<dbReference type="InterPro" id="IPR011110">
    <property type="entry name" value="Reg_prop"/>
</dbReference>
<dbReference type="SUPFAM" id="SSF46689">
    <property type="entry name" value="Homeodomain-like"/>
    <property type="match status" value="1"/>
</dbReference>
<dbReference type="SMART" id="SM00342">
    <property type="entry name" value="HTH_ARAC"/>
    <property type="match status" value="1"/>
</dbReference>
<feature type="domain" description="HTH araC/xylS-type" evidence="6">
    <location>
        <begin position="731"/>
        <end position="830"/>
    </location>
</feature>
<dbReference type="Pfam" id="PF07494">
    <property type="entry name" value="Reg_prop"/>
    <property type="match status" value="1"/>
</dbReference>
<dbReference type="InterPro" id="IPR013783">
    <property type="entry name" value="Ig-like_fold"/>
</dbReference>
<dbReference type="Gene3D" id="2.60.40.10">
    <property type="entry name" value="Immunoglobulins"/>
    <property type="match status" value="1"/>
</dbReference>
<dbReference type="PANTHER" id="PTHR43280">
    <property type="entry name" value="ARAC-FAMILY TRANSCRIPTIONAL REGULATOR"/>
    <property type="match status" value="1"/>
</dbReference>
<evidence type="ECO:0000313" key="7">
    <source>
        <dbReference type="EMBL" id="MQP11109.1"/>
    </source>
</evidence>
<evidence type="ECO:0000256" key="3">
    <source>
        <dbReference type="ARBA" id="ARBA00023163"/>
    </source>
</evidence>
<keyword evidence="5" id="KW-0732">Signal</keyword>
<reference evidence="7 8" key="1">
    <citation type="submission" date="2019-09" db="EMBL/GenBank/DDBJ databases">
        <title>Distinct polysaccharide growth profiles of human intestinal Prevotella copri isolates.</title>
        <authorList>
            <person name="Fehlner-Peach H."/>
            <person name="Magnabosco C."/>
            <person name="Raghavan V."/>
            <person name="Scher J.U."/>
            <person name="Tett A."/>
            <person name="Cox L.M."/>
            <person name="Gottsegen C."/>
            <person name="Watters A."/>
            <person name="Wiltshire- Gordon J.D."/>
            <person name="Segata N."/>
            <person name="Bonneau R."/>
            <person name="Littman D.R."/>
        </authorList>
    </citation>
    <scope>NUCLEOTIDE SEQUENCE [LARGE SCALE GENOMIC DNA]</scope>
    <source>
        <strain evidence="8">iAQ1173</strain>
    </source>
</reference>
<dbReference type="GO" id="GO:0043565">
    <property type="term" value="F:sequence-specific DNA binding"/>
    <property type="evidence" value="ECO:0007669"/>
    <property type="project" value="InterPro"/>
</dbReference>
<dbReference type="InterPro" id="IPR015943">
    <property type="entry name" value="WD40/YVTN_repeat-like_dom_sf"/>
</dbReference>
<keyword evidence="1" id="KW-0805">Transcription regulation</keyword>
<dbReference type="PANTHER" id="PTHR43280:SF2">
    <property type="entry name" value="HTH-TYPE TRANSCRIPTIONAL REGULATOR EXSA"/>
    <property type="match status" value="1"/>
</dbReference>
<dbReference type="Gene3D" id="1.10.10.60">
    <property type="entry name" value="Homeodomain-like"/>
    <property type="match status" value="2"/>
</dbReference>
<dbReference type="Pfam" id="PF12833">
    <property type="entry name" value="HTH_18"/>
    <property type="match status" value="1"/>
</dbReference>
<keyword evidence="8" id="KW-1185">Reference proteome</keyword>
<keyword evidence="4" id="KW-1133">Transmembrane helix</keyword>
<accession>A0A6A7W9E1</accession>
<dbReference type="PROSITE" id="PS00041">
    <property type="entry name" value="HTH_ARAC_FAMILY_1"/>
    <property type="match status" value="1"/>
</dbReference>
<dbReference type="InterPro" id="IPR018062">
    <property type="entry name" value="HTH_AraC-typ_CS"/>
</dbReference>
<keyword evidence="4" id="KW-0812">Transmembrane</keyword>
<evidence type="ECO:0000259" key="6">
    <source>
        <dbReference type="PROSITE" id="PS01124"/>
    </source>
</evidence>
<name>A0A6A7W9E1_9BACT</name>
<dbReference type="InterPro" id="IPR009057">
    <property type="entry name" value="Homeodomain-like_sf"/>
</dbReference>
<dbReference type="AlphaFoldDB" id="A0A6A7W9E1"/>
<dbReference type="InterPro" id="IPR018060">
    <property type="entry name" value="HTH_AraC"/>
</dbReference>
<dbReference type="EMBL" id="VZAD01000034">
    <property type="protein sequence ID" value="MQP11109.1"/>
    <property type="molecule type" value="Genomic_DNA"/>
</dbReference>
<evidence type="ECO:0000313" key="8">
    <source>
        <dbReference type="Proteomes" id="UP000384372"/>
    </source>
</evidence>
<dbReference type="Proteomes" id="UP000384372">
    <property type="component" value="Unassembled WGS sequence"/>
</dbReference>
<evidence type="ECO:0000256" key="1">
    <source>
        <dbReference type="ARBA" id="ARBA00023015"/>
    </source>
</evidence>
<proteinExistence type="predicted"/>
<gene>
    <name evidence="7" type="ORF">F7D20_03840</name>
</gene>
<dbReference type="PROSITE" id="PS01124">
    <property type="entry name" value="HTH_ARAC_FAMILY_2"/>
    <property type="match status" value="1"/>
</dbReference>
<protein>
    <submittedName>
        <fullName evidence="7">Helix-turn-helix domain-containing protein</fullName>
    </submittedName>
</protein>
<dbReference type="Gene3D" id="2.130.10.10">
    <property type="entry name" value="YVTN repeat-like/Quinoprotein amine dehydrogenase"/>
    <property type="match status" value="3"/>
</dbReference>
<feature type="signal peptide" evidence="5">
    <location>
        <begin position="1"/>
        <end position="24"/>
    </location>
</feature>
<feature type="chain" id="PRO_5025597709" evidence="5">
    <location>
        <begin position="25"/>
        <end position="833"/>
    </location>
</feature>
<evidence type="ECO:0000256" key="4">
    <source>
        <dbReference type="SAM" id="Phobius"/>
    </source>
</evidence>
<feature type="transmembrane region" description="Helical" evidence="4">
    <location>
        <begin position="630"/>
        <end position="648"/>
    </location>
</feature>
<keyword evidence="4" id="KW-0472">Membrane</keyword>
<sequence length="833" mass="94250">MTKNRIIRFFLMWICCLLSHVAEAVPTLQDGGAWAKQGVTERRLNELDGLAHHHATGLVQDKQGMIWVATWNGLSRYDGYRFVSFKPKAGDGCSMGVNRIKDIRIRDPYIYCNAEGYCFVFDIRTGRFDDSHLSWNKALRKWGFSGQGTKRLKTADGVEWAVDSLGVRMSYRKPCYATWLLRQPGCQVRALFRDREGRIWVCSRDDASVRIYDANLNLLGFLGADGRLHGGKTPFRSAVYTMLQDEDGSLWLGCKPGGLLHLSPRADGSYDISRIALVIRGREKEHHVYSMQKDRWGRLWVSTLNHGLFCFTRTGKSWRCQPIVLSHDDKTGKYLGVRMIYISHRDELLAGTTLGLFATKLTAANPASLRFIQHEREGGRDGSLSCSAVMFMAEDRANRLYICTEGSGLNMVEPGISLLSKDVDFRHFDRRDLPEDFLLSAFAYGQYMWFVGTNDLTGVDVEHGLSLYFNHRTWTDELIFSDAQPLRWKGGKWLMGLMDGLVLMDMDRLTKRTKAPRIVLTRVSVEEGEMMEAVSALDTICLDETVRNVKIEFAAIDYANTQSISYRFQLDGGVWNTLENSHTVTLLNLSPGTHTLRVESKLPTGQWAGNVKVVIIFVKPTIWQTTTAKVLYVLLALLFIYTMVYVTRTIRSSHRKQRELLGQYLDLMEKYDKEKHLVVAVKDAGADKTAVEVAEKAAEETVVADGQQPLQADSRSVGEESLNEEDQRFMQCVVEFVEQHIDNSDLSVTELAAKLNVSKSGLNRKLKSLLGVAPKEFINKARMNRAVALLLHSDLPVKEIAYRCGFCDQNYFGKCFRAAMGVSPSEYRQKNGL</sequence>
<comment type="caution">
    <text evidence="7">The sequence shown here is derived from an EMBL/GenBank/DDBJ whole genome shotgun (WGS) entry which is preliminary data.</text>
</comment>
<organism evidence="7 8">
    <name type="scientific">Segatella copri</name>
    <dbReference type="NCBI Taxonomy" id="165179"/>
    <lineage>
        <taxon>Bacteria</taxon>
        <taxon>Pseudomonadati</taxon>
        <taxon>Bacteroidota</taxon>
        <taxon>Bacteroidia</taxon>
        <taxon>Bacteroidales</taxon>
        <taxon>Prevotellaceae</taxon>
        <taxon>Segatella</taxon>
    </lineage>
</organism>
<dbReference type="OrthoDB" id="681130at2"/>
<dbReference type="InterPro" id="IPR020449">
    <property type="entry name" value="Tscrpt_reg_AraC-type_HTH"/>
</dbReference>
<evidence type="ECO:0000256" key="2">
    <source>
        <dbReference type="ARBA" id="ARBA00023125"/>
    </source>
</evidence>